<feature type="transmembrane region" description="Helical" evidence="1">
    <location>
        <begin position="265"/>
        <end position="288"/>
    </location>
</feature>
<feature type="transmembrane region" description="Helical" evidence="1">
    <location>
        <begin position="239"/>
        <end position="259"/>
    </location>
</feature>
<keyword evidence="1" id="KW-0812">Transmembrane</keyword>
<dbReference type="Proteomes" id="UP000030302">
    <property type="component" value="Chromosome"/>
</dbReference>
<keyword evidence="1" id="KW-1133">Transmembrane helix</keyword>
<sequence length="301" mass="31973">MDKKVSGTVEMTAAMVISGTIGWFVIVSGQAVLDVVFWRCVFGALTLLVVCAALGLLRGVLDLRLLGLAALGGVAIVLNWLLLFVSYSRASISISTAVYNTQPFMLVALGAVFFSERLTIAKLTWLLIAFAGMLLIVLAKPDAASSGSNYFAGILMALGAAFFYAIAAIIIKKLAGTPPHLIALIQVCVGIVMLAPFAHLSTLPGDIRSWSILVTVGVVHTGLMYILLYGAIQKLPTHLVGSLSFIYPIVAILVDYLAFGHRLQLTQLLGAAAILVAAAGMNLGWSLWKSRLDTGDSRPVR</sequence>
<dbReference type="PANTHER" id="PTHR22911">
    <property type="entry name" value="ACYL-MALONYL CONDENSING ENZYME-RELATED"/>
    <property type="match status" value="1"/>
</dbReference>
<feature type="transmembrane region" description="Helical" evidence="1">
    <location>
        <begin position="65"/>
        <end position="86"/>
    </location>
</feature>
<evidence type="ECO:0000259" key="2">
    <source>
        <dbReference type="Pfam" id="PF00892"/>
    </source>
</evidence>
<feature type="domain" description="EamA" evidence="2">
    <location>
        <begin position="15"/>
        <end position="137"/>
    </location>
</feature>
<feature type="transmembrane region" description="Helical" evidence="1">
    <location>
        <begin position="150"/>
        <end position="169"/>
    </location>
</feature>
<dbReference type="KEGG" id="care:LT85_1720"/>
<accession>A0A0A1F834</accession>
<dbReference type="InterPro" id="IPR037185">
    <property type="entry name" value="EmrE-like"/>
</dbReference>
<proteinExistence type="predicted"/>
<dbReference type="Pfam" id="PF00892">
    <property type="entry name" value="EamA"/>
    <property type="match status" value="2"/>
</dbReference>
<evidence type="ECO:0000313" key="4">
    <source>
        <dbReference type="Proteomes" id="UP000030302"/>
    </source>
</evidence>
<dbReference type="STRING" id="279058.LT85_1720"/>
<dbReference type="SUPFAM" id="SSF103481">
    <property type="entry name" value="Multidrug resistance efflux transporter EmrE"/>
    <property type="match status" value="2"/>
</dbReference>
<dbReference type="OrthoDB" id="9814238at2"/>
<evidence type="ECO:0000313" key="3">
    <source>
        <dbReference type="EMBL" id="AIY40878.1"/>
    </source>
</evidence>
<feature type="transmembrane region" description="Helical" evidence="1">
    <location>
        <begin position="12"/>
        <end position="30"/>
    </location>
</feature>
<feature type="transmembrane region" description="Helical" evidence="1">
    <location>
        <begin position="92"/>
        <end position="113"/>
    </location>
</feature>
<dbReference type="EMBL" id="CP009962">
    <property type="protein sequence ID" value="AIY40878.1"/>
    <property type="molecule type" value="Genomic_DNA"/>
</dbReference>
<feature type="transmembrane region" description="Helical" evidence="1">
    <location>
        <begin position="120"/>
        <end position="138"/>
    </location>
</feature>
<feature type="transmembrane region" description="Helical" evidence="1">
    <location>
        <begin position="210"/>
        <end position="232"/>
    </location>
</feature>
<dbReference type="InterPro" id="IPR000620">
    <property type="entry name" value="EamA_dom"/>
</dbReference>
<name>A0A0A1F834_9BURK</name>
<dbReference type="RefSeq" id="WP_038487479.1">
    <property type="nucleotide sequence ID" value="NZ_CP009962.1"/>
</dbReference>
<protein>
    <submittedName>
        <fullName evidence="3">Permease of the drug/metabolite transporter (DMT) superfamily</fullName>
    </submittedName>
</protein>
<reference evidence="4" key="1">
    <citation type="journal article" date="2014" name="Soil Biol. Biochem.">
        <title>Structure and function of bacterial communities in ageing soils: Insights from the Mendocino ecological staircase.</title>
        <authorList>
            <person name="Uroz S."/>
            <person name="Tech J.J."/>
            <person name="Sawaya N.A."/>
            <person name="Frey-Klett P."/>
            <person name="Leveau J.H.J."/>
        </authorList>
    </citation>
    <scope>NUCLEOTIDE SEQUENCE [LARGE SCALE GENOMIC DNA]</scope>
    <source>
        <strain evidence="4">Cal35</strain>
    </source>
</reference>
<dbReference type="HOGENOM" id="CLU_033863_15_1_4"/>
<keyword evidence="1" id="KW-0472">Membrane</keyword>
<feature type="transmembrane region" description="Helical" evidence="1">
    <location>
        <begin position="36"/>
        <end position="58"/>
    </location>
</feature>
<gene>
    <name evidence="3" type="ORF">LT85_1720</name>
</gene>
<dbReference type="PANTHER" id="PTHR22911:SF102">
    <property type="entry name" value="MEMBRANE PROTEIN"/>
    <property type="match status" value="1"/>
</dbReference>
<evidence type="ECO:0000256" key="1">
    <source>
        <dbReference type="SAM" id="Phobius"/>
    </source>
</evidence>
<organism evidence="3 4">
    <name type="scientific">Collimonas arenae</name>
    <dbReference type="NCBI Taxonomy" id="279058"/>
    <lineage>
        <taxon>Bacteria</taxon>
        <taxon>Pseudomonadati</taxon>
        <taxon>Pseudomonadota</taxon>
        <taxon>Betaproteobacteria</taxon>
        <taxon>Burkholderiales</taxon>
        <taxon>Oxalobacteraceae</taxon>
        <taxon>Collimonas</taxon>
    </lineage>
</organism>
<feature type="transmembrane region" description="Helical" evidence="1">
    <location>
        <begin position="181"/>
        <end position="198"/>
    </location>
</feature>
<keyword evidence="4" id="KW-1185">Reference proteome</keyword>
<dbReference type="AlphaFoldDB" id="A0A0A1F834"/>
<dbReference type="GO" id="GO:0016020">
    <property type="term" value="C:membrane"/>
    <property type="evidence" value="ECO:0007669"/>
    <property type="project" value="InterPro"/>
</dbReference>
<feature type="domain" description="EamA" evidence="2">
    <location>
        <begin position="152"/>
        <end position="282"/>
    </location>
</feature>